<name>A0A246JI42_9BURK</name>
<protein>
    <recommendedName>
        <fullName evidence="3">GGDEF domain-containing protein</fullName>
    </recommendedName>
</protein>
<feature type="transmembrane region" description="Helical" evidence="2">
    <location>
        <begin position="300"/>
        <end position="320"/>
    </location>
</feature>
<dbReference type="PANTHER" id="PTHR44757:SF2">
    <property type="entry name" value="BIOFILM ARCHITECTURE MAINTENANCE PROTEIN MBAA"/>
    <property type="match status" value="1"/>
</dbReference>
<keyword evidence="2" id="KW-0812">Transmembrane</keyword>
<dbReference type="InterPro" id="IPR043128">
    <property type="entry name" value="Rev_trsase/Diguanyl_cyclase"/>
</dbReference>
<feature type="compositionally biased region" description="Pro residues" evidence="1">
    <location>
        <begin position="641"/>
        <end position="675"/>
    </location>
</feature>
<dbReference type="SUPFAM" id="SSF55073">
    <property type="entry name" value="Nucleotide cyclase"/>
    <property type="match status" value="1"/>
</dbReference>
<dbReference type="Gene3D" id="3.30.70.270">
    <property type="match status" value="1"/>
</dbReference>
<dbReference type="InterPro" id="IPR035965">
    <property type="entry name" value="PAS-like_dom_sf"/>
</dbReference>
<sequence>MQRLSVPPHRSLTRLAIWLVAGNLIVAAAIVAATLLALHNSREADKSLARETTENLASSLSIEIGAELRQVDNALATLALQHRRAGTDLPVPAEFSRAMERAIADQRSLLPQVDAIRITDSRGQVLFGLASEDGALNVADRDYFQHARDGDGLVISEPLFGRVFRKWGIVIARRLETDSGAFAGIVYTNLSTDHFIETFKGLTIGAEGAISLRTQSRRLVARYSAAEPHSIRGVGDVVVSEDLIRQMAIDPRQGWYMTRTRLDNIERITCYRQVRGYPLTIFTGASTADFLAGWREEAIQQSLLAAMVILTVIGCSMLVFQRQRRERRADEGLTQLALEQNLMLDNDMVGMMRLRDRHVVWKNRALESVFGYAPGELMGQPTRRLYMDDASHALVGDQAYAAIAAGRRYRTQLRMQRKDGTPVWIDLSGASVSERESLWMTIDITAIKESEATARHLAVHDALTGLPNRVRFTERLAGALALLDDRFGLVAVCHVDLDGFKDINDRFGHEAGDVVLRVIAQRLLAGVRSHDLVARLGGDEFAVLLTSLRTEAEAEPALQRMLAALREPILLPDGDETSIGASIGIAFAPHHGRQAESLMRLADTAMYHAKRAGKHRFVSASHLSSAAMSASVPDPDEAPVSAPPGVPDSPSPAVPVPGPSAPAPAAPRPPDPGTPHVPDHSFDESVAGEEDPGATLDGEDSSRLPPSRKPA</sequence>
<dbReference type="Gene3D" id="3.30.450.20">
    <property type="entry name" value="PAS domain"/>
    <property type="match status" value="3"/>
</dbReference>
<evidence type="ECO:0000259" key="3">
    <source>
        <dbReference type="PROSITE" id="PS50887"/>
    </source>
</evidence>
<comment type="caution">
    <text evidence="4">The sequence shown here is derived from an EMBL/GenBank/DDBJ whole genome shotgun (WGS) entry which is preliminary data.</text>
</comment>
<dbReference type="InterPro" id="IPR000014">
    <property type="entry name" value="PAS"/>
</dbReference>
<accession>A0A246JI42</accession>
<dbReference type="Pfam" id="PF00990">
    <property type="entry name" value="GGDEF"/>
    <property type="match status" value="1"/>
</dbReference>
<feature type="transmembrane region" description="Helical" evidence="2">
    <location>
        <begin position="276"/>
        <end position="294"/>
    </location>
</feature>
<dbReference type="NCBIfam" id="TIGR00229">
    <property type="entry name" value="sensory_box"/>
    <property type="match status" value="1"/>
</dbReference>
<dbReference type="SUPFAM" id="SSF55785">
    <property type="entry name" value="PYP-like sensor domain (PAS domain)"/>
    <property type="match status" value="1"/>
</dbReference>
<keyword evidence="5" id="KW-1185">Reference proteome</keyword>
<proteinExistence type="predicted"/>
<dbReference type="CDD" id="cd00130">
    <property type="entry name" value="PAS"/>
    <property type="match status" value="1"/>
</dbReference>
<dbReference type="PROSITE" id="PS50887">
    <property type="entry name" value="GGDEF"/>
    <property type="match status" value="1"/>
</dbReference>
<dbReference type="InterPro" id="IPR052155">
    <property type="entry name" value="Biofilm_reg_signaling"/>
</dbReference>
<evidence type="ECO:0000256" key="1">
    <source>
        <dbReference type="SAM" id="MobiDB-lite"/>
    </source>
</evidence>
<evidence type="ECO:0000313" key="5">
    <source>
        <dbReference type="Proteomes" id="UP000197468"/>
    </source>
</evidence>
<dbReference type="EMBL" id="NIOF01000002">
    <property type="protein sequence ID" value="OWQ92232.1"/>
    <property type="molecule type" value="Genomic_DNA"/>
</dbReference>
<dbReference type="CDD" id="cd01949">
    <property type="entry name" value="GGDEF"/>
    <property type="match status" value="1"/>
</dbReference>
<dbReference type="AlphaFoldDB" id="A0A246JI42"/>
<gene>
    <name evidence="4" type="ORF">CDN99_07795</name>
</gene>
<keyword evidence="2" id="KW-0472">Membrane</keyword>
<dbReference type="CDD" id="cd12914">
    <property type="entry name" value="PDC1_DGC_like"/>
    <property type="match status" value="1"/>
</dbReference>
<dbReference type="PANTHER" id="PTHR44757">
    <property type="entry name" value="DIGUANYLATE CYCLASE DGCP"/>
    <property type="match status" value="1"/>
</dbReference>
<keyword evidence="2" id="KW-1133">Transmembrane helix</keyword>
<dbReference type="NCBIfam" id="TIGR00254">
    <property type="entry name" value="GGDEF"/>
    <property type="match status" value="1"/>
</dbReference>
<dbReference type="Pfam" id="PF13426">
    <property type="entry name" value="PAS_9"/>
    <property type="match status" value="1"/>
</dbReference>
<organism evidence="4 5">
    <name type="scientific">Roseateles aquatilis</name>
    <dbReference type="NCBI Taxonomy" id="431061"/>
    <lineage>
        <taxon>Bacteria</taxon>
        <taxon>Pseudomonadati</taxon>
        <taxon>Pseudomonadota</taxon>
        <taxon>Betaproteobacteria</taxon>
        <taxon>Burkholderiales</taxon>
        <taxon>Sphaerotilaceae</taxon>
        <taxon>Roseateles</taxon>
    </lineage>
</organism>
<evidence type="ECO:0000256" key="2">
    <source>
        <dbReference type="SAM" id="Phobius"/>
    </source>
</evidence>
<feature type="domain" description="GGDEF" evidence="3">
    <location>
        <begin position="488"/>
        <end position="622"/>
    </location>
</feature>
<reference evidence="4 5" key="1">
    <citation type="journal article" date="2008" name="Int. J. Syst. Evol. Microbiol.">
        <title>Description of Roseateles aquatilis sp. nov. and Roseateles terrae sp. nov., in the class Betaproteobacteria, and emended description of the genus Roseateles.</title>
        <authorList>
            <person name="Gomila M."/>
            <person name="Bowien B."/>
            <person name="Falsen E."/>
            <person name="Moore E.R."/>
            <person name="Lalucat J."/>
        </authorList>
    </citation>
    <scope>NUCLEOTIDE SEQUENCE [LARGE SCALE GENOMIC DNA]</scope>
    <source>
        <strain evidence="4 5">CCUG 48205</strain>
    </source>
</reference>
<dbReference type="OrthoDB" id="8929028at2"/>
<dbReference type="Proteomes" id="UP000197468">
    <property type="component" value="Unassembled WGS sequence"/>
</dbReference>
<dbReference type="RefSeq" id="WP_088384259.1">
    <property type="nucleotide sequence ID" value="NZ_NIOF01000002.1"/>
</dbReference>
<feature type="transmembrane region" description="Helical" evidence="2">
    <location>
        <begin position="15"/>
        <end position="38"/>
    </location>
</feature>
<dbReference type="InterPro" id="IPR029787">
    <property type="entry name" value="Nucleotide_cyclase"/>
</dbReference>
<dbReference type="InterPro" id="IPR000160">
    <property type="entry name" value="GGDEF_dom"/>
</dbReference>
<dbReference type="SMART" id="SM00267">
    <property type="entry name" value="GGDEF"/>
    <property type="match status" value="1"/>
</dbReference>
<feature type="region of interest" description="Disordered" evidence="1">
    <location>
        <begin position="628"/>
        <end position="711"/>
    </location>
</feature>
<dbReference type="CDD" id="cd12915">
    <property type="entry name" value="PDC2_DGC_like"/>
    <property type="match status" value="1"/>
</dbReference>
<evidence type="ECO:0000313" key="4">
    <source>
        <dbReference type="EMBL" id="OWQ92232.1"/>
    </source>
</evidence>